<gene>
    <name evidence="2" type="ORF">EX30DRAFT_130083</name>
</gene>
<evidence type="ECO:0000256" key="1">
    <source>
        <dbReference type="SAM" id="MobiDB-lite"/>
    </source>
</evidence>
<proteinExistence type="predicted"/>
<dbReference type="InParanoid" id="A0A4S2MNM5"/>
<protein>
    <submittedName>
        <fullName evidence="2">Uncharacterized protein</fullName>
    </submittedName>
</protein>
<name>A0A4S2MNM5_9PEZI</name>
<keyword evidence="3" id="KW-1185">Reference proteome</keyword>
<dbReference type="Proteomes" id="UP000298138">
    <property type="component" value="Unassembled WGS sequence"/>
</dbReference>
<evidence type="ECO:0000313" key="2">
    <source>
        <dbReference type="EMBL" id="TGZ78722.1"/>
    </source>
</evidence>
<dbReference type="EMBL" id="ML220138">
    <property type="protein sequence ID" value="TGZ78722.1"/>
    <property type="molecule type" value="Genomic_DNA"/>
</dbReference>
<feature type="compositionally biased region" description="Low complexity" evidence="1">
    <location>
        <begin position="369"/>
        <end position="381"/>
    </location>
</feature>
<sequence>MSLGFSIHDVLAAINTCYKVYQSIKDAPGDLATVQKNATALANLLTEVKLVLDDSTSSIQPALIMSLKGRQTLNESVSACEHTLEKLEAILTKYAALTKPRKRDRVSIKMLRFTMKDAKELPEIRRNLRMQLQILNNMWTVAECSTSHEEDPIKVKRHAEIMDMLHKIHEAMLVRKENPNALLPSQDIRTGEINNPTSAEASVQRSCNPVNVLNNAERVKSELMLVGDEDHDQRSEDLSYEDPLRSRLQEKSSDDDEATPKNILLNGDHDDWTSSVFPQVLADGSSFLDIDCVKPSTSIVSGMIEKETTNISTANEIPTPKPAAHAMCFLCLKLVPVQNIMDHMAFGHEAAIKERLMGLAFPNAPTSPSPSIKTTPPSSVTDDVQGSNAAGGTRDLPISCPICHVSVNLNELKEHLDTHCSLVEASNTITWKRVLEIGDQSR</sequence>
<feature type="region of interest" description="Disordered" evidence="1">
    <location>
        <begin position="186"/>
        <end position="205"/>
    </location>
</feature>
<accession>A0A4S2MNM5</accession>
<feature type="region of interest" description="Disordered" evidence="1">
    <location>
        <begin position="225"/>
        <end position="266"/>
    </location>
</feature>
<feature type="compositionally biased region" description="Basic and acidic residues" evidence="1">
    <location>
        <begin position="231"/>
        <end position="252"/>
    </location>
</feature>
<reference evidence="2 3" key="1">
    <citation type="submission" date="2019-04" db="EMBL/GenBank/DDBJ databases">
        <title>Comparative genomics and transcriptomics to analyze fruiting body development in filamentous ascomycetes.</title>
        <authorList>
            <consortium name="DOE Joint Genome Institute"/>
            <person name="Lutkenhaus R."/>
            <person name="Traeger S."/>
            <person name="Breuer J."/>
            <person name="Kuo A."/>
            <person name="Lipzen A."/>
            <person name="Pangilinan J."/>
            <person name="Dilworth D."/>
            <person name="Sandor L."/>
            <person name="Poggeler S."/>
            <person name="Barry K."/>
            <person name="Grigoriev I.V."/>
            <person name="Nowrousian M."/>
        </authorList>
    </citation>
    <scope>NUCLEOTIDE SEQUENCE [LARGE SCALE GENOMIC DNA]</scope>
    <source>
        <strain evidence="2 3">CBS 389.68</strain>
    </source>
</reference>
<organism evidence="2 3">
    <name type="scientific">Ascodesmis nigricans</name>
    <dbReference type="NCBI Taxonomy" id="341454"/>
    <lineage>
        <taxon>Eukaryota</taxon>
        <taxon>Fungi</taxon>
        <taxon>Dikarya</taxon>
        <taxon>Ascomycota</taxon>
        <taxon>Pezizomycotina</taxon>
        <taxon>Pezizomycetes</taxon>
        <taxon>Pezizales</taxon>
        <taxon>Ascodesmidaceae</taxon>
        <taxon>Ascodesmis</taxon>
    </lineage>
</organism>
<evidence type="ECO:0000313" key="3">
    <source>
        <dbReference type="Proteomes" id="UP000298138"/>
    </source>
</evidence>
<feature type="compositionally biased region" description="Polar residues" evidence="1">
    <location>
        <begin position="192"/>
        <end position="205"/>
    </location>
</feature>
<dbReference type="AlphaFoldDB" id="A0A4S2MNM5"/>
<feature type="region of interest" description="Disordered" evidence="1">
    <location>
        <begin position="363"/>
        <end position="392"/>
    </location>
</feature>